<organism evidence="4 5">
    <name type="scientific">Cryptosporangium arvum DSM 44712</name>
    <dbReference type="NCBI Taxonomy" id="927661"/>
    <lineage>
        <taxon>Bacteria</taxon>
        <taxon>Bacillati</taxon>
        <taxon>Actinomycetota</taxon>
        <taxon>Actinomycetes</taxon>
        <taxon>Cryptosporangiales</taxon>
        <taxon>Cryptosporangiaceae</taxon>
        <taxon>Cryptosporangium</taxon>
    </lineage>
</organism>
<dbReference type="Pfam" id="PF07883">
    <property type="entry name" value="Cupin_2"/>
    <property type="match status" value="1"/>
</dbReference>
<dbReference type="EMBL" id="JFBT01000001">
    <property type="protein sequence ID" value="EXG82093.1"/>
    <property type="molecule type" value="Genomic_DNA"/>
</dbReference>
<proteinExistence type="predicted"/>
<accession>A0A010Z3X4</accession>
<dbReference type="HOGENOM" id="CLU_085376_1_0_11"/>
<dbReference type="PANTHER" id="PTHR46797:SF1">
    <property type="entry name" value="METHYLPHOSPHONATE SYNTHASE"/>
    <property type="match status" value="1"/>
</dbReference>
<protein>
    <submittedName>
        <fullName evidence="4">Putative transcriptional regulator</fullName>
    </submittedName>
</protein>
<keyword evidence="5" id="KW-1185">Reference proteome</keyword>
<feature type="region of interest" description="Disordered" evidence="2">
    <location>
        <begin position="1"/>
        <end position="21"/>
    </location>
</feature>
<gene>
    <name evidence="4" type="ORF">CryarDRAFT_3232</name>
</gene>
<dbReference type="PANTHER" id="PTHR46797">
    <property type="entry name" value="HTH-TYPE TRANSCRIPTIONAL REGULATOR"/>
    <property type="match status" value="1"/>
</dbReference>
<dbReference type="InterPro" id="IPR050807">
    <property type="entry name" value="TransReg_Diox_bact_type"/>
</dbReference>
<feature type="domain" description="HTH cro/C1-type" evidence="3">
    <location>
        <begin position="22"/>
        <end position="76"/>
    </location>
</feature>
<evidence type="ECO:0000313" key="5">
    <source>
        <dbReference type="Proteomes" id="UP000021053"/>
    </source>
</evidence>
<dbReference type="SUPFAM" id="SSF51182">
    <property type="entry name" value="RmlC-like cupins"/>
    <property type="match status" value="1"/>
</dbReference>
<dbReference type="SMART" id="SM00530">
    <property type="entry name" value="HTH_XRE"/>
    <property type="match status" value="1"/>
</dbReference>
<dbReference type="SUPFAM" id="SSF47413">
    <property type="entry name" value="lambda repressor-like DNA-binding domains"/>
    <property type="match status" value="1"/>
</dbReference>
<dbReference type="GO" id="GO:0003677">
    <property type="term" value="F:DNA binding"/>
    <property type="evidence" value="ECO:0007669"/>
    <property type="project" value="UniProtKB-KW"/>
</dbReference>
<comment type="caution">
    <text evidence="4">The sequence shown here is derived from an EMBL/GenBank/DDBJ whole genome shotgun (WGS) entry which is preliminary data.</text>
</comment>
<evidence type="ECO:0000313" key="4">
    <source>
        <dbReference type="EMBL" id="EXG82093.1"/>
    </source>
</evidence>
<dbReference type="RefSeq" id="WP_035851664.1">
    <property type="nucleotide sequence ID" value="NZ_KK073874.1"/>
</dbReference>
<dbReference type="GO" id="GO:0005829">
    <property type="term" value="C:cytosol"/>
    <property type="evidence" value="ECO:0007669"/>
    <property type="project" value="TreeGrafter"/>
</dbReference>
<dbReference type="Proteomes" id="UP000021053">
    <property type="component" value="Unassembled WGS sequence"/>
</dbReference>
<dbReference type="InterPro" id="IPR013096">
    <property type="entry name" value="Cupin_2"/>
</dbReference>
<dbReference type="InterPro" id="IPR011051">
    <property type="entry name" value="RmlC_Cupin_sf"/>
</dbReference>
<dbReference type="GO" id="GO:0003700">
    <property type="term" value="F:DNA-binding transcription factor activity"/>
    <property type="evidence" value="ECO:0007669"/>
    <property type="project" value="TreeGrafter"/>
</dbReference>
<dbReference type="CDD" id="cd00093">
    <property type="entry name" value="HTH_XRE"/>
    <property type="match status" value="1"/>
</dbReference>
<dbReference type="InterPro" id="IPR010982">
    <property type="entry name" value="Lambda_DNA-bd_dom_sf"/>
</dbReference>
<evidence type="ECO:0000256" key="1">
    <source>
        <dbReference type="ARBA" id="ARBA00023125"/>
    </source>
</evidence>
<dbReference type="Gene3D" id="1.10.260.40">
    <property type="entry name" value="lambda repressor-like DNA-binding domains"/>
    <property type="match status" value="1"/>
</dbReference>
<name>A0A010Z3X4_9ACTN</name>
<dbReference type="Gene3D" id="2.60.120.10">
    <property type="entry name" value="Jelly Rolls"/>
    <property type="match status" value="1"/>
</dbReference>
<sequence>MTSDSAAEQAGASPLTGVGEQLRRARQAAGISVREMARRVDVSPSFISQVELGRTKPSVGTLYAIASELGVPLDDLMPIGQALPEPAAPPARPVPEGDDRLQLIRRGVLRPFDAEPENTGSEAPVQRADRRHELRMGSAVWGRLTADHDPDNDFLHVVYAPGGESCPADNMIHHRGHEYGYVIAGLLDVQVGFTHYTLHAGDSISFASTTPHRLSNPGGVDSVSLWMVVGRGGTPVL</sequence>
<evidence type="ECO:0000256" key="2">
    <source>
        <dbReference type="SAM" id="MobiDB-lite"/>
    </source>
</evidence>
<dbReference type="InterPro" id="IPR014710">
    <property type="entry name" value="RmlC-like_jellyroll"/>
</dbReference>
<dbReference type="AlphaFoldDB" id="A0A010Z3X4"/>
<reference evidence="4 5" key="1">
    <citation type="submission" date="2013-07" db="EMBL/GenBank/DDBJ databases">
        <authorList>
            <consortium name="DOE Joint Genome Institute"/>
            <person name="Eisen J."/>
            <person name="Huntemann M."/>
            <person name="Han J."/>
            <person name="Chen A."/>
            <person name="Kyrpides N."/>
            <person name="Mavromatis K."/>
            <person name="Markowitz V."/>
            <person name="Palaniappan K."/>
            <person name="Ivanova N."/>
            <person name="Schaumberg A."/>
            <person name="Pati A."/>
            <person name="Liolios K."/>
            <person name="Nordberg H.P."/>
            <person name="Cantor M.N."/>
            <person name="Hua S.X."/>
            <person name="Woyke T."/>
        </authorList>
    </citation>
    <scope>NUCLEOTIDE SEQUENCE [LARGE SCALE GENOMIC DNA]</scope>
    <source>
        <strain evidence="4 5">DSM 44712</strain>
    </source>
</reference>
<dbReference type="CDD" id="cd02209">
    <property type="entry name" value="cupin_XRE_C"/>
    <property type="match status" value="1"/>
</dbReference>
<evidence type="ECO:0000259" key="3">
    <source>
        <dbReference type="PROSITE" id="PS50943"/>
    </source>
</evidence>
<dbReference type="PATRIC" id="fig|927661.3.peg.3188"/>
<keyword evidence="1" id="KW-0238">DNA-binding</keyword>
<dbReference type="Pfam" id="PF01381">
    <property type="entry name" value="HTH_3"/>
    <property type="match status" value="1"/>
</dbReference>
<dbReference type="InterPro" id="IPR001387">
    <property type="entry name" value="Cro/C1-type_HTH"/>
</dbReference>
<dbReference type="PROSITE" id="PS50943">
    <property type="entry name" value="HTH_CROC1"/>
    <property type="match status" value="1"/>
</dbReference>